<dbReference type="Gene3D" id="1.10.1660.10">
    <property type="match status" value="1"/>
</dbReference>
<gene>
    <name evidence="6" type="ORF">UAU_03833</name>
</gene>
<dbReference type="eggNOG" id="COG4978">
    <property type="taxonomic scope" value="Bacteria"/>
</dbReference>
<evidence type="ECO:0000256" key="1">
    <source>
        <dbReference type="ARBA" id="ARBA00022491"/>
    </source>
</evidence>
<evidence type="ECO:0000313" key="6">
    <source>
        <dbReference type="EMBL" id="EOH90004.1"/>
    </source>
</evidence>
<evidence type="ECO:0000256" key="2">
    <source>
        <dbReference type="ARBA" id="ARBA00023015"/>
    </source>
</evidence>
<keyword evidence="2" id="KW-0805">Transcription regulation</keyword>
<dbReference type="PANTHER" id="PTHR30204:SF69">
    <property type="entry name" value="MERR-FAMILY TRANSCRIPTIONAL REGULATOR"/>
    <property type="match status" value="1"/>
</dbReference>
<dbReference type="AlphaFoldDB" id="R2SPB7"/>
<evidence type="ECO:0000256" key="3">
    <source>
        <dbReference type="ARBA" id="ARBA00023125"/>
    </source>
</evidence>
<dbReference type="STRING" id="160454.RV10_GL003171"/>
<keyword evidence="3" id="KW-0238">DNA-binding</keyword>
<evidence type="ECO:0000313" key="7">
    <source>
        <dbReference type="Proteomes" id="UP000013782"/>
    </source>
</evidence>
<dbReference type="Gene3D" id="3.20.80.10">
    <property type="entry name" value="Regulatory factor, effector binding domain"/>
    <property type="match status" value="1"/>
</dbReference>
<dbReference type="PANTHER" id="PTHR30204">
    <property type="entry name" value="REDOX-CYCLING DRUG-SENSING TRANSCRIPTIONAL ACTIVATOR SOXR"/>
    <property type="match status" value="1"/>
</dbReference>
<dbReference type="PROSITE" id="PS50937">
    <property type="entry name" value="HTH_MERR_2"/>
    <property type="match status" value="1"/>
</dbReference>
<dbReference type="InterPro" id="IPR015358">
    <property type="entry name" value="Tscrpt_reg_MerR_DNA-bd"/>
</dbReference>
<keyword evidence="7" id="KW-1185">Reference proteome</keyword>
<keyword evidence="4" id="KW-0804">Transcription</keyword>
<dbReference type="SUPFAM" id="SSF55136">
    <property type="entry name" value="Probable bacterial effector-binding domain"/>
    <property type="match status" value="1"/>
</dbReference>
<dbReference type="GO" id="GO:0003700">
    <property type="term" value="F:DNA-binding transcription factor activity"/>
    <property type="evidence" value="ECO:0007669"/>
    <property type="project" value="InterPro"/>
</dbReference>
<dbReference type="GO" id="GO:0003677">
    <property type="term" value="F:DNA binding"/>
    <property type="evidence" value="ECO:0007669"/>
    <property type="project" value="UniProtKB-KW"/>
</dbReference>
<dbReference type="OrthoDB" id="9814833at2"/>
<dbReference type="SUPFAM" id="SSF46955">
    <property type="entry name" value="Putative DNA-binding domain"/>
    <property type="match status" value="1"/>
</dbReference>
<organism evidence="6 7">
    <name type="scientific">Enterococcus pallens ATCC BAA-351</name>
    <dbReference type="NCBI Taxonomy" id="1158607"/>
    <lineage>
        <taxon>Bacteria</taxon>
        <taxon>Bacillati</taxon>
        <taxon>Bacillota</taxon>
        <taxon>Bacilli</taxon>
        <taxon>Lactobacillales</taxon>
        <taxon>Enterococcaceae</taxon>
        <taxon>Enterococcus</taxon>
    </lineage>
</organism>
<protein>
    <recommendedName>
        <fullName evidence="5">HTH merR-type domain-containing protein</fullName>
    </recommendedName>
</protein>
<proteinExistence type="predicted"/>
<evidence type="ECO:0000256" key="4">
    <source>
        <dbReference type="ARBA" id="ARBA00023163"/>
    </source>
</evidence>
<feature type="domain" description="HTH merR-type" evidence="5">
    <location>
        <begin position="4"/>
        <end position="73"/>
    </location>
</feature>
<dbReference type="PATRIC" id="fig|1158607.3.peg.3815"/>
<dbReference type="Proteomes" id="UP000013782">
    <property type="component" value="Unassembled WGS sequence"/>
</dbReference>
<accession>R2SPB7</accession>
<reference evidence="6 7" key="1">
    <citation type="submission" date="2013-02" db="EMBL/GenBank/DDBJ databases">
        <title>The Genome Sequence of Enterococcus pallens BAA-351.</title>
        <authorList>
            <consortium name="The Broad Institute Genome Sequencing Platform"/>
            <consortium name="The Broad Institute Genome Sequencing Center for Infectious Disease"/>
            <person name="Earl A.M."/>
            <person name="Gilmore M.S."/>
            <person name="Lebreton F."/>
            <person name="Walker B."/>
            <person name="Young S.K."/>
            <person name="Zeng Q."/>
            <person name="Gargeya S."/>
            <person name="Fitzgerald M."/>
            <person name="Haas B."/>
            <person name="Abouelleil A."/>
            <person name="Alvarado L."/>
            <person name="Arachchi H.M."/>
            <person name="Berlin A.M."/>
            <person name="Chapman S.B."/>
            <person name="Dewar J."/>
            <person name="Goldberg J."/>
            <person name="Griggs A."/>
            <person name="Gujja S."/>
            <person name="Hansen M."/>
            <person name="Howarth C."/>
            <person name="Imamovic A."/>
            <person name="Larimer J."/>
            <person name="McCowan C."/>
            <person name="Murphy C."/>
            <person name="Neiman D."/>
            <person name="Pearson M."/>
            <person name="Priest M."/>
            <person name="Roberts A."/>
            <person name="Saif S."/>
            <person name="Shea T."/>
            <person name="Sisk P."/>
            <person name="Sykes S."/>
            <person name="Wortman J."/>
            <person name="Nusbaum C."/>
            <person name="Birren B."/>
        </authorList>
    </citation>
    <scope>NUCLEOTIDE SEQUENCE [LARGE SCALE GENOMIC DNA]</scope>
    <source>
        <strain evidence="6 7">ATCC BAA-351</strain>
    </source>
</reference>
<dbReference type="Pfam" id="PF00376">
    <property type="entry name" value="MerR"/>
    <property type="match status" value="1"/>
</dbReference>
<keyword evidence="1" id="KW-0678">Repressor</keyword>
<dbReference type="InterPro" id="IPR047057">
    <property type="entry name" value="MerR_fam"/>
</dbReference>
<comment type="caution">
    <text evidence="6">The sequence shown here is derived from an EMBL/GenBank/DDBJ whole genome shotgun (WGS) entry which is preliminary data.</text>
</comment>
<dbReference type="InterPro" id="IPR011256">
    <property type="entry name" value="Reg_factor_effector_dom_sf"/>
</dbReference>
<dbReference type="HOGENOM" id="CLU_065103_0_2_9"/>
<evidence type="ECO:0000259" key="5">
    <source>
        <dbReference type="PROSITE" id="PS50937"/>
    </source>
</evidence>
<sequence>MKKYLSVSEMAKYAGISRRTLIYYDQIDLFKPIKVGENGYRYYGIGQYFELDVILLLKNIGMPLEEIHAFLKNRNVDYAVQEFYRQRTKVDQQIDELKHIRSSLDSYIERYETLKNFDLESITLSYREAESFVISDIIDSVDGMDSVEIYGRFYSSVDSKDLFSGYPIGFLVDGAAFYEENFHAAPYRALVKIPDERLSLYQSQKIVTRPAGYYVSGFIRDEIHYINIFNNRFKNYLKEHNLVLDGDIWELLWQDEATSEHPEDQIFEVLIPVKTAS</sequence>
<dbReference type="Pfam" id="PF09278">
    <property type="entry name" value="MerR-DNA-bind"/>
    <property type="match status" value="1"/>
</dbReference>
<dbReference type="InterPro" id="IPR000551">
    <property type="entry name" value="MerR-type_HTH_dom"/>
</dbReference>
<dbReference type="SMART" id="SM00422">
    <property type="entry name" value="HTH_MERR"/>
    <property type="match status" value="1"/>
</dbReference>
<name>R2SPB7_9ENTE</name>
<dbReference type="EMBL" id="AJAQ01000036">
    <property type="protein sequence ID" value="EOH90004.1"/>
    <property type="molecule type" value="Genomic_DNA"/>
</dbReference>
<dbReference type="eggNOG" id="COG0789">
    <property type="taxonomic scope" value="Bacteria"/>
</dbReference>
<dbReference type="InterPro" id="IPR009061">
    <property type="entry name" value="DNA-bd_dom_put_sf"/>
</dbReference>
<dbReference type="RefSeq" id="WP_010758781.1">
    <property type="nucleotide sequence ID" value="NZ_ASWD01000005.1"/>
</dbReference>